<dbReference type="InterPro" id="IPR009764">
    <property type="entry name" value="OCIA_dom"/>
</dbReference>
<gene>
    <name evidence="3" type="primary">OCAD1</name>
</gene>
<protein>
    <submittedName>
        <fullName evidence="3">OCIA domain-containing protein 1</fullName>
    </submittedName>
</protein>
<dbReference type="PANTHER" id="PTHR13336:SF3">
    <property type="entry name" value="OCIA DOMAIN-CONTAINING PROTEIN 1"/>
    <property type="match status" value="1"/>
</dbReference>
<dbReference type="AlphaFoldDB" id="C1BPE1"/>
<name>C1BPE1_CALRO</name>
<dbReference type="EMBL" id="BT076470">
    <property type="protein sequence ID" value="ACO10894.1"/>
    <property type="molecule type" value="mRNA"/>
</dbReference>
<reference evidence="3" key="1">
    <citation type="submission" date="2009-03" db="EMBL/GenBank/DDBJ databases">
        <title>Caligus rogercresseyi ESTs and full-length cDNAs.</title>
        <authorList>
            <person name="Yasuike M."/>
            <person name="von Schalburg K."/>
            <person name="Cooper G."/>
            <person name="Leong J."/>
            <person name="Jones S.R.M."/>
            <person name="Koop B.F."/>
        </authorList>
    </citation>
    <scope>NUCLEOTIDE SEQUENCE</scope>
    <source>
        <tissue evidence="3">Whole tissue</tissue>
    </source>
</reference>
<evidence type="ECO:0000256" key="1">
    <source>
        <dbReference type="SAM" id="MobiDB-lite"/>
    </source>
</evidence>
<feature type="region of interest" description="Disordered" evidence="1">
    <location>
        <begin position="1"/>
        <end position="24"/>
    </location>
</feature>
<sequence>MDQPGTHMQTQKSMHPKDMTPAKELTEEEQLVLRECQKESTMYRAFPLAAFSGWATYFGINNMGLMKPHHTYGASPKIVVAVALGYIIGKMSYFGTCQNKILEDVPHSNLAAAVRRVRGMPVLPPPDGSPQPTTHIESAPPNTAPFTDEYEAPTEPPPPQQSVRSYDDRRLLNRKMYEAHHGMVNAPVRIPSSAPPQEQSPISMLPPAPPAAKPSTNKYGDEGFE</sequence>
<feature type="compositionally biased region" description="Basic and acidic residues" evidence="1">
    <location>
        <begin position="165"/>
        <end position="181"/>
    </location>
</feature>
<evidence type="ECO:0000313" key="3">
    <source>
        <dbReference type="EMBL" id="ACO10894.1"/>
    </source>
</evidence>
<dbReference type="GO" id="GO:0005768">
    <property type="term" value="C:endosome"/>
    <property type="evidence" value="ECO:0007669"/>
    <property type="project" value="TreeGrafter"/>
</dbReference>
<accession>C1BPE1</accession>
<proteinExistence type="evidence at transcript level"/>
<organism evidence="3">
    <name type="scientific">Caligus rogercresseyi</name>
    <name type="common">Sea louse</name>
    <dbReference type="NCBI Taxonomy" id="217165"/>
    <lineage>
        <taxon>Eukaryota</taxon>
        <taxon>Metazoa</taxon>
        <taxon>Ecdysozoa</taxon>
        <taxon>Arthropoda</taxon>
        <taxon>Crustacea</taxon>
        <taxon>Multicrustacea</taxon>
        <taxon>Hexanauplia</taxon>
        <taxon>Copepoda</taxon>
        <taxon>Siphonostomatoida</taxon>
        <taxon>Caligidae</taxon>
        <taxon>Caligus</taxon>
    </lineage>
</organism>
<feature type="compositionally biased region" description="Polar residues" evidence="1">
    <location>
        <begin position="1"/>
        <end position="13"/>
    </location>
</feature>
<dbReference type="InterPro" id="IPR040187">
    <property type="entry name" value="OCAD1/2"/>
</dbReference>
<feature type="region of interest" description="Disordered" evidence="1">
    <location>
        <begin position="120"/>
        <end position="225"/>
    </location>
</feature>
<feature type="compositionally biased region" description="Polar residues" evidence="1">
    <location>
        <begin position="130"/>
        <end position="145"/>
    </location>
</feature>
<feature type="compositionally biased region" description="Basic and acidic residues" evidence="1">
    <location>
        <begin position="15"/>
        <end position="24"/>
    </location>
</feature>
<dbReference type="Pfam" id="PF07051">
    <property type="entry name" value="OCIA"/>
    <property type="match status" value="1"/>
</dbReference>
<dbReference type="PANTHER" id="PTHR13336">
    <property type="entry name" value="OVARIAN CARCINOMA IMMUNOREACTIVE ANTIGEN"/>
    <property type="match status" value="1"/>
</dbReference>
<evidence type="ECO:0000259" key="2">
    <source>
        <dbReference type="Pfam" id="PF07051"/>
    </source>
</evidence>
<feature type="domain" description="OCIA" evidence="2">
    <location>
        <begin position="25"/>
        <end position="102"/>
    </location>
</feature>